<dbReference type="Proteomes" id="UP000039865">
    <property type="component" value="Unassembled WGS sequence"/>
</dbReference>
<sequence>MNKEHMPIVQQKPDNQRKDLGTMILKNKYQLCFFSKGGGFGEVYIAKHITKEYDVAVKFVTFKLNQYNIKVTYGLIVSIGFPRLLTHGLLEEHQLSYMVITKFDCDLELMFTYYKRKFPLQTILLVGMQMLDLLEKFHSLGFVHNDMKPQNIMTKYGQNQVYLIDFGLTSNTAEQKKYKFRGTPFFASNSALLKQGNGPKDDIESLIYILIYFNYGNLPWTKDIPVLQDDVMSNLQIQNVIHLRSPYNLCQDIDSEFAQMLDYLQNISYKKKPNYKLIRSLFESMMQRYKYKHQLDWSKLQGPPVDLLNQEGAQLTKNLNSKCVKSKIQSHRHAESDSSQRNNNMNPQNSRKNNFNNNLDDSFQDQEDNISEEVDSINSKSKYPVYQRECKESRSFQLLMQPSEFIRIRAQSFSDDENLDEQSMVNNVYLNRIKPNNIKLQSRRRNSSMEMKVKQNLV</sequence>
<dbReference type="InterPro" id="IPR008271">
    <property type="entry name" value="Ser/Thr_kinase_AS"/>
</dbReference>
<dbReference type="GO" id="GO:0004674">
    <property type="term" value="F:protein serine/threonine kinase activity"/>
    <property type="evidence" value="ECO:0007669"/>
    <property type="project" value="UniProtKB-EC"/>
</dbReference>
<feature type="region of interest" description="Disordered" evidence="3">
    <location>
        <begin position="326"/>
        <end position="363"/>
    </location>
</feature>
<protein>
    <recommendedName>
        <fullName evidence="2">Casein kinase I</fullName>
        <ecNumber evidence="1">2.7.11.1</ecNumber>
    </recommendedName>
</protein>
<proteinExistence type="predicted"/>
<dbReference type="InterPro" id="IPR050235">
    <property type="entry name" value="CK1_Ser-Thr_kinase"/>
</dbReference>
<evidence type="ECO:0000313" key="5">
    <source>
        <dbReference type="EMBL" id="CDW82169.1"/>
    </source>
</evidence>
<evidence type="ECO:0000256" key="1">
    <source>
        <dbReference type="ARBA" id="ARBA00012513"/>
    </source>
</evidence>
<evidence type="ECO:0000256" key="2">
    <source>
        <dbReference type="ARBA" id="ARBA00023860"/>
    </source>
</evidence>
<keyword evidence="6" id="KW-1185">Reference proteome</keyword>
<dbReference type="GO" id="GO:0005524">
    <property type="term" value="F:ATP binding"/>
    <property type="evidence" value="ECO:0007669"/>
    <property type="project" value="InterPro"/>
</dbReference>
<name>A0A078AIX0_STYLE</name>
<feature type="compositionally biased region" description="Polar residues" evidence="3">
    <location>
        <begin position="339"/>
        <end position="361"/>
    </location>
</feature>
<dbReference type="PROSITE" id="PS00108">
    <property type="entry name" value="PROTEIN_KINASE_ST"/>
    <property type="match status" value="1"/>
</dbReference>
<gene>
    <name evidence="5" type="primary">Contig9261.g9898</name>
    <name evidence="5" type="ORF">STYLEM_11198</name>
</gene>
<evidence type="ECO:0000256" key="3">
    <source>
        <dbReference type="SAM" id="MobiDB-lite"/>
    </source>
</evidence>
<dbReference type="OrthoDB" id="2687620at2759"/>
<dbReference type="AlphaFoldDB" id="A0A078AIX0"/>
<dbReference type="PANTHER" id="PTHR11909">
    <property type="entry name" value="CASEIN KINASE-RELATED"/>
    <property type="match status" value="1"/>
</dbReference>
<reference evidence="5 6" key="1">
    <citation type="submission" date="2014-06" db="EMBL/GenBank/DDBJ databases">
        <authorList>
            <person name="Swart Estienne"/>
        </authorList>
    </citation>
    <scope>NUCLEOTIDE SEQUENCE [LARGE SCALE GENOMIC DNA]</scope>
    <source>
        <strain evidence="5 6">130c</strain>
    </source>
</reference>
<dbReference type="EC" id="2.7.11.1" evidence="1"/>
<keyword evidence="5" id="KW-0418">Kinase</keyword>
<evidence type="ECO:0000313" key="6">
    <source>
        <dbReference type="Proteomes" id="UP000039865"/>
    </source>
</evidence>
<evidence type="ECO:0000259" key="4">
    <source>
        <dbReference type="PROSITE" id="PS50011"/>
    </source>
</evidence>
<dbReference type="EMBL" id="CCKQ01010637">
    <property type="protein sequence ID" value="CDW82169.1"/>
    <property type="molecule type" value="Genomic_DNA"/>
</dbReference>
<organism evidence="5 6">
    <name type="scientific">Stylonychia lemnae</name>
    <name type="common">Ciliate</name>
    <dbReference type="NCBI Taxonomy" id="5949"/>
    <lineage>
        <taxon>Eukaryota</taxon>
        <taxon>Sar</taxon>
        <taxon>Alveolata</taxon>
        <taxon>Ciliophora</taxon>
        <taxon>Intramacronucleata</taxon>
        <taxon>Spirotrichea</taxon>
        <taxon>Stichotrichia</taxon>
        <taxon>Sporadotrichida</taxon>
        <taxon>Oxytrichidae</taxon>
        <taxon>Stylonychinae</taxon>
        <taxon>Stylonychia</taxon>
    </lineage>
</organism>
<dbReference type="SMART" id="SM00220">
    <property type="entry name" value="S_TKc"/>
    <property type="match status" value="1"/>
</dbReference>
<dbReference type="Gene3D" id="1.10.510.10">
    <property type="entry name" value="Transferase(Phosphotransferase) domain 1"/>
    <property type="match status" value="1"/>
</dbReference>
<dbReference type="InterPro" id="IPR011009">
    <property type="entry name" value="Kinase-like_dom_sf"/>
</dbReference>
<dbReference type="InParanoid" id="A0A078AIX0"/>
<keyword evidence="5" id="KW-0808">Transferase</keyword>
<feature type="domain" description="Protein kinase" evidence="4">
    <location>
        <begin position="29"/>
        <end position="286"/>
    </location>
</feature>
<dbReference type="SUPFAM" id="SSF56112">
    <property type="entry name" value="Protein kinase-like (PK-like)"/>
    <property type="match status" value="1"/>
</dbReference>
<dbReference type="InterPro" id="IPR000719">
    <property type="entry name" value="Prot_kinase_dom"/>
</dbReference>
<dbReference type="PROSITE" id="PS50011">
    <property type="entry name" value="PROTEIN_KINASE_DOM"/>
    <property type="match status" value="1"/>
</dbReference>
<accession>A0A078AIX0</accession>
<dbReference type="Pfam" id="PF00069">
    <property type="entry name" value="Pkinase"/>
    <property type="match status" value="1"/>
</dbReference>